<dbReference type="EMBL" id="JASBNA010000003">
    <property type="protein sequence ID" value="KAK7694066.1"/>
    <property type="molecule type" value="Genomic_DNA"/>
</dbReference>
<keyword evidence="2" id="KW-1185">Reference proteome</keyword>
<gene>
    <name evidence="1" type="ORF">QCA50_003642</name>
</gene>
<sequence length="149" mass="17008">MQNVDIKSVVKDGKLRVPYNPKTLQGFLDLKDLAEVASEVILNPANHNLATYELVGENTTLESVAQMPIIHQFRGLSDTRCELVPRDKLLESGMVHLKVQGPDMREGLGRMLYYYDRRGIPGNSNTIRWLLGRSATTWEGFIQREAWMY</sequence>
<comment type="caution">
    <text evidence="1">The sequence shown here is derived from an EMBL/GenBank/DDBJ whole genome shotgun (WGS) entry which is preliminary data.</text>
</comment>
<dbReference type="AlphaFoldDB" id="A0AAW0GWR2"/>
<protein>
    <submittedName>
        <fullName evidence="1">Uncharacterized protein</fullName>
    </submittedName>
</protein>
<dbReference type="Proteomes" id="UP001385951">
    <property type="component" value="Unassembled WGS sequence"/>
</dbReference>
<organism evidence="1 2">
    <name type="scientific">Cerrena zonata</name>
    <dbReference type="NCBI Taxonomy" id="2478898"/>
    <lineage>
        <taxon>Eukaryota</taxon>
        <taxon>Fungi</taxon>
        <taxon>Dikarya</taxon>
        <taxon>Basidiomycota</taxon>
        <taxon>Agaricomycotina</taxon>
        <taxon>Agaricomycetes</taxon>
        <taxon>Polyporales</taxon>
        <taxon>Cerrenaceae</taxon>
        <taxon>Cerrena</taxon>
    </lineage>
</organism>
<accession>A0AAW0GWR2</accession>
<dbReference type="Gene3D" id="3.40.50.720">
    <property type="entry name" value="NAD(P)-binding Rossmann-like Domain"/>
    <property type="match status" value="1"/>
</dbReference>
<reference evidence="1 2" key="1">
    <citation type="submission" date="2022-09" db="EMBL/GenBank/DDBJ databases">
        <authorList>
            <person name="Palmer J.M."/>
        </authorList>
    </citation>
    <scope>NUCLEOTIDE SEQUENCE [LARGE SCALE GENOMIC DNA]</scope>
    <source>
        <strain evidence="1 2">DSM 7382</strain>
    </source>
</reference>
<evidence type="ECO:0000313" key="2">
    <source>
        <dbReference type="Proteomes" id="UP001385951"/>
    </source>
</evidence>
<evidence type="ECO:0000313" key="1">
    <source>
        <dbReference type="EMBL" id="KAK7694066.1"/>
    </source>
</evidence>
<name>A0AAW0GWR2_9APHY</name>
<proteinExistence type="predicted"/>